<evidence type="ECO:0000313" key="2">
    <source>
        <dbReference type="Proteomes" id="UP000005510"/>
    </source>
</evidence>
<dbReference type="HOGENOM" id="CLU_3155883_0_0_10"/>
<accession>B7B5I0</accession>
<organism evidence="1 2">
    <name type="scientific">Parabacteroides johnsonii DSM 18315</name>
    <dbReference type="NCBI Taxonomy" id="537006"/>
    <lineage>
        <taxon>Bacteria</taxon>
        <taxon>Pseudomonadati</taxon>
        <taxon>Bacteroidota</taxon>
        <taxon>Bacteroidia</taxon>
        <taxon>Bacteroidales</taxon>
        <taxon>Tannerellaceae</taxon>
        <taxon>Parabacteroides</taxon>
    </lineage>
</organism>
<reference evidence="1 2" key="2">
    <citation type="submission" date="2008-10" db="EMBL/GenBank/DDBJ databases">
        <authorList>
            <person name="Fulton L."/>
            <person name="Clifton S."/>
            <person name="Fulton B."/>
            <person name="Xu J."/>
            <person name="Minx P."/>
            <person name="Pepin K.H."/>
            <person name="Johnson M."/>
            <person name="Bhonagiri V."/>
            <person name="Nash W.E."/>
            <person name="Mardis E.R."/>
            <person name="Wilson R.K."/>
        </authorList>
    </citation>
    <scope>NUCLEOTIDE SEQUENCE [LARGE SCALE GENOMIC DNA]</scope>
    <source>
        <strain evidence="1 2">DSM 18315</strain>
    </source>
</reference>
<proteinExistence type="predicted"/>
<sequence length="48" mass="5550">MGENLFSCKGKFIFTGMKQKFPLHETEILLVWNKVKLTTHLVFPAVNL</sequence>
<reference evidence="1 2" key="1">
    <citation type="submission" date="2008-10" db="EMBL/GenBank/DDBJ databases">
        <title>Draft genome sequence of Parabacteroides johnsonii (DSM 18315).</title>
        <authorList>
            <person name="Sudarsanam P."/>
            <person name="Ley R."/>
            <person name="Guruge J."/>
            <person name="Turnbaugh P.J."/>
            <person name="Mahowald M."/>
            <person name="Liep D."/>
            <person name="Gordon J."/>
        </authorList>
    </citation>
    <scope>NUCLEOTIDE SEQUENCE [LARGE SCALE GENOMIC DNA]</scope>
    <source>
        <strain evidence="1 2">DSM 18315</strain>
    </source>
</reference>
<protein>
    <submittedName>
        <fullName evidence="1">Uncharacterized protein</fullName>
    </submittedName>
</protein>
<dbReference type="EMBL" id="ABYH01000030">
    <property type="protein sequence ID" value="EEC98316.1"/>
    <property type="molecule type" value="Genomic_DNA"/>
</dbReference>
<comment type="caution">
    <text evidence="1">The sequence shown here is derived from an EMBL/GenBank/DDBJ whole genome shotgun (WGS) entry which is preliminary data.</text>
</comment>
<dbReference type="STRING" id="537006.PRABACTJOHN_00273"/>
<dbReference type="Proteomes" id="UP000005510">
    <property type="component" value="Unassembled WGS sequence"/>
</dbReference>
<name>B7B5I0_9BACT</name>
<gene>
    <name evidence="1" type="ORF">PRABACTJOHN_00273</name>
</gene>
<evidence type="ECO:0000313" key="1">
    <source>
        <dbReference type="EMBL" id="EEC98316.1"/>
    </source>
</evidence>
<dbReference type="AlphaFoldDB" id="B7B5I0"/>